<feature type="region of interest" description="Disordered" evidence="1">
    <location>
        <begin position="415"/>
        <end position="446"/>
    </location>
</feature>
<feature type="region of interest" description="Disordered" evidence="1">
    <location>
        <begin position="1"/>
        <end position="20"/>
    </location>
</feature>
<name>A0A1I5X7T2_9PSEU</name>
<evidence type="ECO:0000313" key="2">
    <source>
        <dbReference type="EMBL" id="SFQ27707.1"/>
    </source>
</evidence>
<protein>
    <submittedName>
        <fullName evidence="2">Lanthionine synthetase C-like protein</fullName>
    </submittedName>
</protein>
<dbReference type="InterPro" id="IPR007822">
    <property type="entry name" value="LANC-like"/>
</dbReference>
<accession>A0A1I5X7T2</accession>
<dbReference type="Pfam" id="PF05147">
    <property type="entry name" value="LANC_like"/>
    <property type="match status" value="1"/>
</dbReference>
<dbReference type="EMBL" id="FOWC01000010">
    <property type="protein sequence ID" value="SFQ27707.1"/>
    <property type="molecule type" value="Genomic_DNA"/>
</dbReference>
<dbReference type="AlphaFoldDB" id="A0A1I5X7T2"/>
<evidence type="ECO:0000256" key="1">
    <source>
        <dbReference type="SAM" id="MobiDB-lite"/>
    </source>
</evidence>
<dbReference type="Proteomes" id="UP000199137">
    <property type="component" value="Unassembled WGS sequence"/>
</dbReference>
<proteinExistence type="predicted"/>
<dbReference type="OrthoDB" id="1882482at2"/>
<dbReference type="Gene3D" id="1.50.10.20">
    <property type="match status" value="1"/>
</dbReference>
<sequence length="446" mass="47095">MKGLGCPGPGRERNTPPHPLTLLDADSPLTTAMYVAVRAGQTRGFPESLPAALDALPPVSLFDVPGAGETGFCGAAALASVLRIASINAPHLAEAYRHRLAAADARLDGIVHTRLDAARRRLHDGARPARAEFSLRQGLSGLGMCLLQRPGPDPLLPAVLEYLVDLVVNFGDTERPGWWVDDSPHPDLREREEWRHGHADLTLPDGSGGILALLSLAWRARVRVPAMDTAIRTLAEWYRRHLRADEIGNPWWPDVVGDPDPAAEPDAGVRRPSQLVPGWCGGLGIDRSVQLAGMALGDAGLRETAVAAAGAALHWDADEIRQGGLCHGPQGAQWLALRMAADESDDAACSLRSAAGVLRSVVRPHAARTASGGGFLDGALGVLVSQSPNETSVDLPSADAAQWDCVLGLTAIRVSSRTESSRRPFGQSPQAPPSRTDASTRAAPSG</sequence>
<dbReference type="SUPFAM" id="SSF158745">
    <property type="entry name" value="LanC-like"/>
    <property type="match status" value="1"/>
</dbReference>
<dbReference type="PRINTS" id="PR01955">
    <property type="entry name" value="LANCFRANKIA"/>
</dbReference>
<dbReference type="RefSeq" id="WP_093575629.1">
    <property type="nucleotide sequence ID" value="NZ_FOWC01000010.1"/>
</dbReference>
<dbReference type="GO" id="GO:0031179">
    <property type="term" value="P:peptide modification"/>
    <property type="evidence" value="ECO:0007669"/>
    <property type="project" value="InterPro"/>
</dbReference>
<organism evidence="2 3">
    <name type="scientific">Amycolatopsis rubida</name>
    <dbReference type="NCBI Taxonomy" id="112413"/>
    <lineage>
        <taxon>Bacteria</taxon>
        <taxon>Bacillati</taxon>
        <taxon>Actinomycetota</taxon>
        <taxon>Actinomycetes</taxon>
        <taxon>Pseudonocardiales</taxon>
        <taxon>Pseudonocardiaceae</taxon>
        <taxon>Amycolatopsis</taxon>
    </lineage>
</organism>
<reference evidence="2 3" key="1">
    <citation type="submission" date="2016-10" db="EMBL/GenBank/DDBJ databases">
        <authorList>
            <person name="de Groot N.N."/>
        </authorList>
    </citation>
    <scope>NUCLEOTIDE SEQUENCE [LARGE SCALE GENOMIC DNA]</scope>
    <source>
        <strain evidence="2 3">DSM 44637</strain>
    </source>
</reference>
<dbReference type="SMART" id="SM01260">
    <property type="entry name" value="LANC_like"/>
    <property type="match status" value="1"/>
</dbReference>
<dbReference type="STRING" id="112413.SAMN05421854_11067"/>
<evidence type="ECO:0000313" key="3">
    <source>
        <dbReference type="Proteomes" id="UP000199137"/>
    </source>
</evidence>
<gene>
    <name evidence="2" type="ORF">SAMN05421854_11067</name>
</gene>